<dbReference type="Proteomes" id="UP000580043">
    <property type="component" value="Unassembled WGS sequence"/>
</dbReference>
<sequence length="532" mass="57065">MPTSAPTISMPAVSLSAGEVVGVYQRRTKHHFAAFASGPTTLDWDARPEPFRHYEGAAVLPLPLARAAELTSPPSRPAVADLAALGALLHLSFGLTAWKSLGPDRWALRANPSSGNLHPVEVYVLAAGLPEMADGLYHYLPDRHALELRARHPQPFAAGRALAIGLSTVMWREAWKYGERAFRYCQLDTGHAIGALQYAAALLGWRPVEQGRVGTDTLAALLGVDRAAEFPGRRADVSHEEAEVLLALDLGDGAAEVAPELSPEALRAVSGAADWQGVASEVDRFPMFRWPLIDEVALATRRPDDCGLAPVVRALPPLQPAALILGRRSAQRFDPTHVMSATGFARLLDVLRADVEARVSLLLFVHRVEGLAPGLYLLPRGPWSGALTGGLALAGEPVLAPSGLLRLQAMEPVALRRFVRSLHCHQDIAANACLAFGMLAPLEPLVEAVPAVYRDLLREAGLLGQTLYLEAEAMGLRGTGIGCFFDDPVHEAAGIDVACFQALYHFTIGLSVDDTRIETTPAYPFLAEEPAA</sequence>
<dbReference type="InterPro" id="IPR020051">
    <property type="entry name" value="SagB-type_dehydrogenase"/>
</dbReference>
<evidence type="ECO:0000313" key="3">
    <source>
        <dbReference type="Proteomes" id="UP000580043"/>
    </source>
</evidence>
<accession>A0A848G9A3</accession>
<dbReference type="PANTHER" id="PTHR42741:SF3">
    <property type="entry name" value="NITROREDUCTASE FAMILY PROTEIN"/>
    <property type="match status" value="1"/>
</dbReference>
<dbReference type="PANTHER" id="PTHR42741">
    <property type="entry name" value="NITROREDUCTASE FAMILY PROTEIN"/>
    <property type="match status" value="1"/>
</dbReference>
<evidence type="ECO:0000313" key="2">
    <source>
        <dbReference type="EMBL" id="NML26973.1"/>
    </source>
</evidence>
<dbReference type="InterPro" id="IPR029479">
    <property type="entry name" value="Nitroreductase"/>
</dbReference>
<reference evidence="2 3" key="1">
    <citation type="submission" date="2020-04" db="EMBL/GenBank/DDBJ databases">
        <title>Zoogloea sp. G-4-1-14 isolated from soil.</title>
        <authorList>
            <person name="Dahal R.H."/>
        </authorList>
    </citation>
    <scope>NUCLEOTIDE SEQUENCE [LARGE SCALE GENOMIC DNA]</scope>
    <source>
        <strain evidence="2 3">G-4-1-14</strain>
    </source>
</reference>
<proteinExistence type="predicted"/>
<organism evidence="2 3">
    <name type="scientific">Zoogloea dura</name>
    <dbReference type="NCBI Taxonomy" id="2728840"/>
    <lineage>
        <taxon>Bacteria</taxon>
        <taxon>Pseudomonadati</taxon>
        <taxon>Pseudomonadota</taxon>
        <taxon>Betaproteobacteria</taxon>
        <taxon>Rhodocyclales</taxon>
        <taxon>Zoogloeaceae</taxon>
        <taxon>Zoogloea</taxon>
    </lineage>
</organism>
<dbReference type="SUPFAM" id="SSF55469">
    <property type="entry name" value="FMN-dependent nitroreductase-like"/>
    <property type="match status" value="2"/>
</dbReference>
<comment type="caution">
    <text evidence="2">The sequence shown here is derived from an EMBL/GenBank/DDBJ whole genome shotgun (WGS) entry which is preliminary data.</text>
</comment>
<dbReference type="NCBIfam" id="TIGR03605">
    <property type="entry name" value="antibiot_sagB"/>
    <property type="match status" value="1"/>
</dbReference>
<dbReference type="GO" id="GO:0016491">
    <property type="term" value="F:oxidoreductase activity"/>
    <property type="evidence" value="ECO:0007669"/>
    <property type="project" value="InterPro"/>
</dbReference>
<name>A0A848G9A3_9RHOO</name>
<dbReference type="CDD" id="cd02142">
    <property type="entry name" value="McbC_SagB-like_oxidoreductase"/>
    <property type="match status" value="1"/>
</dbReference>
<dbReference type="EMBL" id="JABBGA010000011">
    <property type="protein sequence ID" value="NML26973.1"/>
    <property type="molecule type" value="Genomic_DNA"/>
</dbReference>
<evidence type="ECO:0000259" key="1">
    <source>
        <dbReference type="Pfam" id="PF00881"/>
    </source>
</evidence>
<protein>
    <submittedName>
        <fullName evidence="2">SagB/ThcOx family dehydrogenase</fullName>
    </submittedName>
</protein>
<dbReference type="InterPro" id="IPR000415">
    <property type="entry name" value="Nitroreductase-like"/>
</dbReference>
<dbReference type="AlphaFoldDB" id="A0A848G9A3"/>
<dbReference type="Gene3D" id="3.40.109.10">
    <property type="entry name" value="NADH Oxidase"/>
    <property type="match status" value="2"/>
</dbReference>
<feature type="domain" description="Nitroreductase" evidence="1">
    <location>
        <begin position="106"/>
        <end position="225"/>
    </location>
</feature>
<keyword evidence="3" id="KW-1185">Reference proteome</keyword>
<gene>
    <name evidence="2" type="ORF">HHL15_14560</name>
</gene>
<dbReference type="Pfam" id="PF00881">
    <property type="entry name" value="Nitroreductase"/>
    <property type="match status" value="1"/>
</dbReference>